<feature type="compositionally biased region" description="Basic and acidic residues" evidence="1">
    <location>
        <begin position="213"/>
        <end position="226"/>
    </location>
</feature>
<feature type="transmembrane region" description="Helical" evidence="2">
    <location>
        <begin position="255"/>
        <end position="277"/>
    </location>
</feature>
<dbReference type="OrthoDB" id="4850023at2759"/>
<proteinExistence type="predicted"/>
<reference evidence="4 5" key="1">
    <citation type="submission" date="2014-02" db="EMBL/GenBank/DDBJ databases">
        <title>The genome sequence of Colletotrichum salicis CBS 607.94.</title>
        <authorList>
            <person name="Baroncelli R."/>
            <person name="Thon M.R."/>
        </authorList>
    </citation>
    <scope>NUCLEOTIDE SEQUENCE [LARGE SCALE GENOMIC DNA]</scope>
    <source>
        <strain evidence="4 5">CBS 607.94</strain>
    </source>
</reference>
<feature type="transmembrane region" description="Helical" evidence="2">
    <location>
        <begin position="437"/>
        <end position="457"/>
    </location>
</feature>
<feature type="region of interest" description="Disordered" evidence="1">
    <location>
        <begin position="375"/>
        <end position="429"/>
    </location>
</feature>
<feature type="compositionally biased region" description="Low complexity" evidence="1">
    <location>
        <begin position="405"/>
        <end position="422"/>
    </location>
</feature>
<feature type="signal peptide" evidence="3">
    <location>
        <begin position="1"/>
        <end position="22"/>
    </location>
</feature>
<evidence type="ECO:0000256" key="1">
    <source>
        <dbReference type="SAM" id="MobiDB-lite"/>
    </source>
</evidence>
<gene>
    <name evidence="4" type="ORF">CSAL01_07560</name>
</gene>
<dbReference type="STRING" id="1209931.A0A135V0A4"/>
<feature type="transmembrane region" description="Helical" evidence="2">
    <location>
        <begin position="62"/>
        <end position="84"/>
    </location>
</feature>
<dbReference type="EMBL" id="JFFI01000761">
    <property type="protein sequence ID" value="KXH66051.1"/>
    <property type="molecule type" value="Genomic_DNA"/>
</dbReference>
<keyword evidence="2" id="KW-1133">Transmembrane helix</keyword>
<evidence type="ECO:0000313" key="4">
    <source>
        <dbReference type="EMBL" id="KXH66051.1"/>
    </source>
</evidence>
<keyword evidence="2" id="KW-0812">Transmembrane</keyword>
<comment type="caution">
    <text evidence="4">The sequence shown here is derived from an EMBL/GenBank/DDBJ whole genome shotgun (WGS) entry which is preliminary data.</text>
</comment>
<dbReference type="AlphaFoldDB" id="A0A135V0A4"/>
<feature type="transmembrane region" description="Helical" evidence="2">
    <location>
        <begin position="297"/>
        <end position="319"/>
    </location>
</feature>
<evidence type="ECO:0000256" key="2">
    <source>
        <dbReference type="SAM" id="Phobius"/>
    </source>
</evidence>
<evidence type="ECO:0000313" key="5">
    <source>
        <dbReference type="Proteomes" id="UP000070121"/>
    </source>
</evidence>
<feature type="compositionally biased region" description="Acidic residues" evidence="1">
    <location>
        <begin position="202"/>
        <end position="212"/>
    </location>
</feature>
<keyword evidence="5" id="KW-1185">Reference proteome</keyword>
<feature type="region of interest" description="Disordered" evidence="1">
    <location>
        <begin position="202"/>
        <end position="226"/>
    </location>
</feature>
<keyword evidence="3" id="KW-0732">Signal</keyword>
<dbReference type="Proteomes" id="UP000070121">
    <property type="component" value="Unassembled WGS sequence"/>
</dbReference>
<accession>A0A135V0A4</accession>
<name>A0A135V0A4_9PEZI</name>
<sequence>MILRWLSISAAATLVMVGTAAGEDDLSDFYNDLVTDLAPFLSLFGESMTKQYLSESTTWFDYLIFAMGPIGILTTIISVIRLCGYSWLEAFIGRSQEGTATVEAELCTSTSRDVCELYNYGGIARILGRPKLLELIYIPSSHCHNGGGFEEELQLFRNYLQTKDPNDHTHWKEKENFQLNSWLSISWPWHFSRRKEQNIDGEDLEAGGEEYENDKNSETSNTREYRDTNSCNLAPASLNPPNLSLNIGIIQLSTWVLYAFAAVGLILQGSVVALASIDAWVMDWALDSNNSSANKDAPFLFVIGTTVMCCGLITCAALVGRSTQEIRYEHRKGSGSRLIWLQPHQVIGDQSFDPFAFFETAKKPVQVWTCSTRKTEGSGRLKTSPVKDKKKTRNRTASLGQTDQTSVSSSSFTTSDGTNSTSEGFSRRHSKFSGRGIMTKFELSSLLSVAAVLFGYVMQFTGLRRMKTWVSLMQLGTTLFMSMFGQEEFHNWNDKYVKIRTKVKEIAAAICKIANEFIYDKEGRGDINIKIPNIIQPDNDIFHDCSSEEIEVTLKAPDGVSSISWTMDAARLEAVMGLTLWTLILNDHSRLGEHFASESVEYARITSLDPYSDIEMDLWYSDVAWGSHEALVRFNAREKHGLLDLWYNSSDDEENPIWKAMTKEKTKPTTDQKGGCEPLPKEIIRLWGWTALQDQLTRVEKAKDSQSERISVEVSFIQTKSSLVGICAQELFTSLLIGLKNELLWGPLGNDFDDAKSEVVRPGGYTKFFGHKAGGCVCKC</sequence>
<evidence type="ECO:0000256" key="3">
    <source>
        <dbReference type="SAM" id="SignalP"/>
    </source>
</evidence>
<evidence type="ECO:0008006" key="6">
    <source>
        <dbReference type="Google" id="ProtNLM"/>
    </source>
</evidence>
<organism evidence="4 5">
    <name type="scientific">Colletotrichum salicis</name>
    <dbReference type="NCBI Taxonomy" id="1209931"/>
    <lineage>
        <taxon>Eukaryota</taxon>
        <taxon>Fungi</taxon>
        <taxon>Dikarya</taxon>
        <taxon>Ascomycota</taxon>
        <taxon>Pezizomycotina</taxon>
        <taxon>Sordariomycetes</taxon>
        <taxon>Hypocreomycetidae</taxon>
        <taxon>Glomerellales</taxon>
        <taxon>Glomerellaceae</taxon>
        <taxon>Colletotrichum</taxon>
        <taxon>Colletotrichum acutatum species complex</taxon>
    </lineage>
</organism>
<feature type="compositionally biased region" description="Polar residues" evidence="1">
    <location>
        <begin position="395"/>
        <end position="404"/>
    </location>
</feature>
<feature type="chain" id="PRO_5007805654" description="Ankyrin repeat protein" evidence="3">
    <location>
        <begin position="23"/>
        <end position="780"/>
    </location>
</feature>
<protein>
    <recommendedName>
        <fullName evidence="6">Ankyrin repeat protein</fullName>
    </recommendedName>
</protein>
<keyword evidence="2" id="KW-0472">Membrane</keyword>